<dbReference type="OrthoDB" id="951410at2"/>
<dbReference type="Pfam" id="PF04264">
    <property type="entry name" value="YceI"/>
    <property type="match status" value="1"/>
</dbReference>
<dbReference type="Gene3D" id="2.40.128.110">
    <property type="entry name" value="Lipid/polyisoprenoid-binding, YceI-like"/>
    <property type="match status" value="1"/>
</dbReference>
<gene>
    <name evidence="3" type="ORF">SAMN05444278_101218</name>
</gene>
<keyword evidence="1" id="KW-0732">Signal</keyword>
<dbReference type="PANTHER" id="PTHR34406">
    <property type="entry name" value="PROTEIN YCEI"/>
    <property type="match status" value="1"/>
</dbReference>
<dbReference type="RefSeq" id="WP_073191841.1">
    <property type="nucleotide sequence ID" value="NZ_FQTW01000001.1"/>
</dbReference>
<dbReference type="SMART" id="SM00867">
    <property type="entry name" value="YceI"/>
    <property type="match status" value="1"/>
</dbReference>
<reference evidence="3 4" key="1">
    <citation type="submission" date="2016-11" db="EMBL/GenBank/DDBJ databases">
        <authorList>
            <person name="Jaros S."/>
            <person name="Januszkiewicz K."/>
            <person name="Wedrychowicz H."/>
        </authorList>
    </citation>
    <scope>NUCLEOTIDE SEQUENCE [LARGE SCALE GENOMIC DNA]</scope>
    <source>
        <strain evidence="3 4">DSM 25661</strain>
    </source>
</reference>
<dbReference type="PANTHER" id="PTHR34406:SF1">
    <property type="entry name" value="PROTEIN YCEI"/>
    <property type="match status" value="1"/>
</dbReference>
<dbReference type="EMBL" id="FQTW01000001">
    <property type="protein sequence ID" value="SHE32977.1"/>
    <property type="molecule type" value="Genomic_DNA"/>
</dbReference>
<accession>A0A1M4SLW6</accession>
<protein>
    <submittedName>
        <fullName evidence="3">Polyisoprenoid-binding protein YceI</fullName>
    </submittedName>
</protein>
<name>A0A1M4SLW6_9FLAO</name>
<evidence type="ECO:0000313" key="4">
    <source>
        <dbReference type="Proteomes" id="UP000184462"/>
    </source>
</evidence>
<evidence type="ECO:0000259" key="2">
    <source>
        <dbReference type="SMART" id="SM00867"/>
    </source>
</evidence>
<evidence type="ECO:0000256" key="1">
    <source>
        <dbReference type="SAM" id="SignalP"/>
    </source>
</evidence>
<organism evidence="3 4">
    <name type="scientific">Psychroflexus salarius</name>
    <dbReference type="NCBI Taxonomy" id="1155689"/>
    <lineage>
        <taxon>Bacteria</taxon>
        <taxon>Pseudomonadati</taxon>
        <taxon>Bacteroidota</taxon>
        <taxon>Flavobacteriia</taxon>
        <taxon>Flavobacteriales</taxon>
        <taxon>Flavobacteriaceae</taxon>
        <taxon>Psychroflexus</taxon>
    </lineage>
</organism>
<keyword evidence="4" id="KW-1185">Reference proteome</keyword>
<feature type="signal peptide" evidence="1">
    <location>
        <begin position="1"/>
        <end position="23"/>
    </location>
</feature>
<evidence type="ECO:0000313" key="3">
    <source>
        <dbReference type="EMBL" id="SHE32977.1"/>
    </source>
</evidence>
<proteinExistence type="predicted"/>
<dbReference type="STRING" id="1155689.SAMN05444278_101218"/>
<dbReference type="InterPro" id="IPR007372">
    <property type="entry name" value="Lipid/polyisoprenoid-bd_YceI"/>
</dbReference>
<dbReference type="AlphaFoldDB" id="A0A1M4SLW6"/>
<dbReference type="Proteomes" id="UP000184462">
    <property type="component" value="Unassembled WGS sequence"/>
</dbReference>
<dbReference type="InterPro" id="IPR036761">
    <property type="entry name" value="TTHA0802/YceI-like_sf"/>
</dbReference>
<sequence>MKTMFKGLSAIVMLIALVSFTNAIEKKKINVEDSKIEWVGEKLTGSHMGTINLKEGHFVMEGGELTGGEFIADMNTINVTDLSGDGKKKLEGHLNSDDFFGVNQYPTAKFVINNVAKKGKGSYGISGTMTIKGTSNPIAFDLKMDGEQAYTEIVIDRTKYDIKYGSGSFFDNLGDKTIYDEFTLKINLKY</sequence>
<feature type="domain" description="Lipid/polyisoprenoid-binding YceI-like" evidence="2">
    <location>
        <begin position="26"/>
        <end position="189"/>
    </location>
</feature>
<dbReference type="SUPFAM" id="SSF101874">
    <property type="entry name" value="YceI-like"/>
    <property type="match status" value="1"/>
</dbReference>
<feature type="chain" id="PRO_5012160382" evidence="1">
    <location>
        <begin position="24"/>
        <end position="190"/>
    </location>
</feature>